<name>A0A0D0AUM5_9AGAR</name>
<organism evidence="1 2">
    <name type="scientific">Collybiopsis luxurians FD-317 M1</name>
    <dbReference type="NCBI Taxonomy" id="944289"/>
    <lineage>
        <taxon>Eukaryota</taxon>
        <taxon>Fungi</taxon>
        <taxon>Dikarya</taxon>
        <taxon>Basidiomycota</taxon>
        <taxon>Agaricomycotina</taxon>
        <taxon>Agaricomycetes</taxon>
        <taxon>Agaricomycetidae</taxon>
        <taxon>Agaricales</taxon>
        <taxon>Marasmiineae</taxon>
        <taxon>Omphalotaceae</taxon>
        <taxon>Collybiopsis</taxon>
        <taxon>Collybiopsis luxurians</taxon>
    </lineage>
</organism>
<dbReference type="AlphaFoldDB" id="A0A0D0AUM5"/>
<protein>
    <submittedName>
        <fullName evidence="1">Uncharacterized protein</fullName>
    </submittedName>
</protein>
<reference evidence="1 2" key="1">
    <citation type="submission" date="2014-04" db="EMBL/GenBank/DDBJ databases">
        <title>Evolutionary Origins and Diversification of the Mycorrhizal Mutualists.</title>
        <authorList>
            <consortium name="DOE Joint Genome Institute"/>
            <consortium name="Mycorrhizal Genomics Consortium"/>
            <person name="Kohler A."/>
            <person name="Kuo A."/>
            <person name="Nagy L.G."/>
            <person name="Floudas D."/>
            <person name="Copeland A."/>
            <person name="Barry K.W."/>
            <person name="Cichocki N."/>
            <person name="Veneault-Fourrey C."/>
            <person name="LaButti K."/>
            <person name="Lindquist E.A."/>
            <person name="Lipzen A."/>
            <person name="Lundell T."/>
            <person name="Morin E."/>
            <person name="Murat C."/>
            <person name="Riley R."/>
            <person name="Ohm R."/>
            <person name="Sun H."/>
            <person name="Tunlid A."/>
            <person name="Henrissat B."/>
            <person name="Grigoriev I.V."/>
            <person name="Hibbett D.S."/>
            <person name="Martin F."/>
        </authorList>
    </citation>
    <scope>NUCLEOTIDE SEQUENCE [LARGE SCALE GENOMIC DNA]</scope>
    <source>
        <strain evidence="1 2">FD-317 M1</strain>
    </source>
</reference>
<proteinExistence type="predicted"/>
<keyword evidence="2" id="KW-1185">Reference proteome</keyword>
<dbReference type="HOGENOM" id="CLU_1970819_0_0_1"/>
<evidence type="ECO:0000313" key="1">
    <source>
        <dbReference type="EMBL" id="KIK54260.1"/>
    </source>
</evidence>
<accession>A0A0D0AUM5</accession>
<dbReference type="EMBL" id="KN834818">
    <property type="protein sequence ID" value="KIK54260.1"/>
    <property type="molecule type" value="Genomic_DNA"/>
</dbReference>
<evidence type="ECO:0000313" key="2">
    <source>
        <dbReference type="Proteomes" id="UP000053593"/>
    </source>
</evidence>
<sequence>MFNPECRRRHVHLSDLDIAGVYKIGGSDIEPNGGHGNTAQSGWQELRLLYRLPYLCFRSCFLVIIYDYLPWPGHSNSLELHLPLCRYLARYWRTQNCTLRSHFRPPLMLRPLQMGVALMFGCCEVPV</sequence>
<gene>
    <name evidence="1" type="ORF">GYMLUDRAFT_916620</name>
</gene>
<dbReference type="Proteomes" id="UP000053593">
    <property type="component" value="Unassembled WGS sequence"/>
</dbReference>